<dbReference type="InterPro" id="IPR015507">
    <property type="entry name" value="rRNA-MeTfrase_E"/>
</dbReference>
<feature type="binding site" evidence="5">
    <location>
        <position position="108"/>
    </location>
    <ligand>
        <name>S-adenosyl-L-methionine</name>
        <dbReference type="ChEBI" id="CHEBI:59789"/>
    </ligand>
</feature>
<dbReference type="EC" id="2.1.1.166" evidence="5"/>
<dbReference type="InterPro" id="IPR029063">
    <property type="entry name" value="SAM-dependent_MTases_sf"/>
</dbReference>
<dbReference type="SUPFAM" id="SSF53335">
    <property type="entry name" value="S-adenosyl-L-methionine-dependent methyltransferases"/>
    <property type="match status" value="1"/>
</dbReference>
<comment type="function">
    <text evidence="5">Specifically methylates the uridine in position 2552 of 23S rRNA at the 2'-O position of the ribose in the fully assembled 50S ribosomal subunit.</text>
</comment>
<keyword evidence="2 5" id="KW-0489">Methyltransferase</keyword>
<sequence length="200" mass="22629">MGSQWGRDRFYRKARTEGYRSRAAYKLLDIQKRFQVIRDDDNVIDLGCAPGSWLQVLRELTEGQVIGIDLNPIVPIENVTALKGDFTTEHMHEKVRALIPEANVIVCDAAPKLSGHKSYDQARAVDLSEMALDFALDFLKPGGNFVVKTFQGDMFHLILKKMRDNFYGVKVYRSKAARKGSAEVYIIGKKFKGRQNDSEG</sequence>
<dbReference type="EMBL" id="CP113361">
    <property type="protein sequence ID" value="WAI00869.1"/>
    <property type="molecule type" value="Genomic_DNA"/>
</dbReference>
<evidence type="ECO:0000256" key="5">
    <source>
        <dbReference type="HAMAP-Rule" id="MF_01547"/>
    </source>
</evidence>
<evidence type="ECO:0000256" key="6">
    <source>
        <dbReference type="PIRSR" id="PIRSR005461-1"/>
    </source>
</evidence>
<dbReference type="PIRSF" id="PIRSF005461">
    <property type="entry name" value="23S_rRNA_mtase"/>
    <property type="match status" value="1"/>
</dbReference>
<protein>
    <recommendedName>
        <fullName evidence="5">Ribosomal RNA large subunit methyltransferase E</fullName>
        <ecNumber evidence="5">2.1.1.166</ecNumber>
    </recommendedName>
    <alternativeName>
        <fullName evidence="5">23S rRNA Um2552 methyltransferase</fullName>
    </alternativeName>
    <alternativeName>
        <fullName evidence="5">rRNA (uridine-2'-O-)-methyltransferase</fullName>
    </alternativeName>
</protein>
<feature type="binding site" evidence="5">
    <location>
        <position position="53"/>
    </location>
    <ligand>
        <name>S-adenosyl-L-methionine</name>
        <dbReference type="ChEBI" id="CHEBI:59789"/>
    </ligand>
</feature>
<dbReference type="Proteomes" id="UP001163096">
    <property type="component" value="Chromosome"/>
</dbReference>
<feature type="binding site" evidence="5">
    <location>
        <position position="85"/>
    </location>
    <ligand>
        <name>S-adenosyl-L-methionine</name>
        <dbReference type="ChEBI" id="CHEBI:59789"/>
    </ligand>
</feature>
<gene>
    <name evidence="5" type="primary">rlmE</name>
    <name evidence="8" type="ORF">OU421_10665</name>
</gene>
<dbReference type="PANTHER" id="PTHR10920:SF13">
    <property type="entry name" value="PRE-RRNA 2'-O-RIBOSE RNA METHYLTRANSFERASE FTSJ3"/>
    <property type="match status" value="1"/>
</dbReference>
<dbReference type="HAMAP" id="MF_01547">
    <property type="entry name" value="RNA_methyltr_E"/>
    <property type="match status" value="1"/>
</dbReference>
<comment type="catalytic activity">
    <reaction evidence="5">
        <text>uridine(2552) in 23S rRNA + S-adenosyl-L-methionine = 2'-O-methyluridine(2552) in 23S rRNA + S-adenosyl-L-homocysteine + H(+)</text>
        <dbReference type="Rhea" id="RHEA:42720"/>
        <dbReference type="Rhea" id="RHEA-COMP:10202"/>
        <dbReference type="Rhea" id="RHEA-COMP:10203"/>
        <dbReference type="ChEBI" id="CHEBI:15378"/>
        <dbReference type="ChEBI" id="CHEBI:57856"/>
        <dbReference type="ChEBI" id="CHEBI:59789"/>
        <dbReference type="ChEBI" id="CHEBI:65315"/>
        <dbReference type="ChEBI" id="CHEBI:74478"/>
        <dbReference type="EC" id="2.1.1.166"/>
    </reaction>
</comment>
<dbReference type="PANTHER" id="PTHR10920">
    <property type="entry name" value="RIBOSOMAL RNA METHYLTRANSFERASE"/>
    <property type="match status" value="1"/>
</dbReference>
<evidence type="ECO:0000256" key="1">
    <source>
        <dbReference type="ARBA" id="ARBA00022552"/>
    </source>
</evidence>
<dbReference type="InterPro" id="IPR002877">
    <property type="entry name" value="RNA_MeTrfase_FtsJ_dom"/>
</dbReference>
<keyword evidence="3 5" id="KW-0808">Transferase</keyword>
<evidence type="ECO:0000256" key="2">
    <source>
        <dbReference type="ARBA" id="ARBA00022603"/>
    </source>
</evidence>
<proteinExistence type="inferred from homology"/>
<dbReference type="GO" id="GO:0005737">
    <property type="term" value="C:cytoplasm"/>
    <property type="evidence" value="ECO:0007669"/>
    <property type="project" value="UniProtKB-SubCell"/>
</dbReference>
<dbReference type="InterPro" id="IPR050082">
    <property type="entry name" value="RNA_methyltr_RlmE"/>
</dbReference>
<dbReference type="GO" id="GO:0008650">
    <property type="term" value="F:rRNA (uridine-2'-O-)-methyltransferase activity"/>
    <property type="evidence" value="ECO:0007669"/>
    <property type="project" value="UniProtKB-UniRule"/>
</dbReference>
<reference evidence="8" key="1">
    <citation type="submission" date="2022-11" db="EMBL/GenBank/DDBJ databases">
        <title>Complete genome sequence of Methanogenium organophilum DSM 3596.</title>
        <authorList>
            <person name="Chen S.-C."/>
            <person name="Lai S.-J."/>
            <person name="You Y.-T."/>
        </authorList>
    </citation>
    <scope>NUCLEOTIDE SEQUENCE</scope>
    <source>
        <strain evidence="8">DSM 3596</strain>
    </source>
</reference>
<keyword evidence="1 5" id="KW-0698">rRNA processing</keyword>
<accession>A0A9X9S2V7</accession>
<keyword evidence="9" id="KW-1185">Reference proteome</keyword>
<evidence type="ECO:0000256" key="3">
    <source>
        <dbReference type="ARBA" id="ARBA00022679"/>
    </source>
</evidence>
<keyword evidence="4 5" id="KW-0949">S-adenosyl-L-methionine</keyword>
<evidence type="ECO:0000313" key="9">
    <source>
        <dbReference type="Proteomes" id="UP001163096"/>
    </source>
</evidence>
<feature type="active site" description="Proton acceptor" evidence="5 6">
    <location>
        <position position="148"/>
    </location>
</feature>
<keyword evidence="5" id="KW-0963">Cytoplasm</keyword>
<evidence type="ECO:0000256" key="4">
    <source>
        <dbReference type="ARBA" id="ARBA00022691"/>
    </source>
</evidence>
<comment type="similarity">
    <text evidence="5">Belongs to the class I-like SAM-binding methyltransferase superfamily. RNA methyltransferase RlmE family.</text>
</comment>
<feature type="domain" description="Ribosomal RNA methyltransferase FtsJ" evidence="7">
    <location>
        <begin position="19"/>
        <end position="191"/>
    </location>
</feature>
<dbReference type="Gene3D" id="3.40.50.150">
    <property type="entry name" value="Vaccinia Virus protein VP39"/>
    <property type="match status" value="1"/>
</dbReference>
<name>A0A9X9S2V7_METOG</name>
<evidence type="ECO:0000313" key="8">
    <source>
        <dbReference type="EMBL" id="WAI00869.1"/>
    </source>
</evidence>
<organism evidence="8 9">
    <name type="scientific">Methanogenium organophilum</name>
    <dbReference type="NCBI Taxonomy" id="2199"/>
    <lineage>
        <taxon>Archaea</taxon>
        <taxon>Methanobacteriati</taxon>
        <taxon>Methanobacteriota</taxon>
        <taxon>Stenosarchaea group</taxon>
        <taxon>Methanomicrobia</taxon>
        <taxon>Methanomicrobiales</taxon>
        <taxon>Methanomicrobiaceae</taxon>
        <taxon>Methanogenium</taxon>
    </lineage>
</organism>
<feature type="binding site" evidence="5">
    <location>
        <position position="69"/>
    </location>
    <ligand>
        <name>S-adenosyl-L-methionine</name>
        <dbReference type="ChEBI" id="CHEBI:59789"/>
    </ligand>
</feature>
<dbReference type="Pfam" id="PF01728">
    <property type="entry name" value="FtsJ"/>
    <property type="match status" value="1"/>
</dbReference>
<dbReference type="GeneID" id="76835569"/>
<comment type="subcellular location">
    <subcellularLocation>
        <location evidence="5">Cytoplasm</location>
    </subcellularLocation>
</comment>
<dbReference type="RefSeq" id="WP_268186074.1">
    <property type="nucleotide sequence ID" value="NZ_CP113361.1"/>
</dbReference>
<dbReference type="AlphaFoldDB" id="A0A9X9S2V7"/>
<feature type="binding site" evidence="5">
    <location>
        <position position="51"/>
    </location>
    <ligand>
        <name>S-adenosyl-L-methionine</name>
        <dbReference type="ChEBI" id="CHEBI:59789"/>
    </ligand>
</feature>
<evidence type="ECO:0000259" key="7">
    <source>
        <dbReference type="Pfam" id="PF01728"/>
    </source>
</evidence>
<dbReference type="KEGG" id="mou:OU421_10665"/>